<dbReference type="Pfam" id="PF02597">
    <property type="entry name" value="ThiS"/>
    <property type="match status" value="1"/>
</dbReference>
<evidence type="ECO:0008006" key="2">
    <source>
        <dbReference type="Google" id="ProtNLM"/>
    </source>
</evidence>
<dbReference type="InterPro" id="IPR012675">
    <property type="entry name" value="Beta-grasp_dom_sf"/>
</dbReference>
<sequence>MIKCFSQVKYAVGTSEFTLDLEPGSTTADLEIMIRKKGAGALDGITLRAAVNKHYVSEPVPLEDGDEVAFIPPVQGG</sequence>
<proteinExistence type="predicted"/>
<dbReference type="InterPro" id="IPR003749">
    <property type="entry name" value="ThiS/MoaD-like"/>
</dbReference>
<dbReference type="CDD" id="cd00754">
    <property type="entry name" value="Ubl_MoaD"/>
    <property type="match status" value="1"/>
</dbReference>
<gene>
    <name evidence="1" type="ORF">METZ01_LOCUS206100</name>
</gene>
<protein>
    <recommendedName>
        <fullName evidence="2">Molybdopterin synthase sulfur carrier subunit</fullName>
    </recommendedName>
</protein>
<dbReference type="SUPFAM" id="SSF54285">
    <property type="entry name" value="MoaD/ThiS"/>
    <property type="match status" value="1"/>
</dbReference>
<reference evidence="1" key="1">
    <citation type="submission" date="2018-05" db="EMBL/GenBank/DDBJ databases">
        <authorList>
            <person name="Lanie J.A."/>
            <person name="Ng W.-L."/>
            <person name="Kazmierczak K.M."/>
            <person name="Andrzejewski T.M."/>
            <person name="Davidsen T.M."/>
            <person name="Wayne K.J."/>
            <person name="Tettelin H."/>
            <person name="Glass J.I."/>
            <person name="Rusch D."/>
            <person name="Podicherti R."/>
            <person name="Tsui H.-C.T."/>
            <person name="Winkler M.E."/>
        </authorList>
    </citation>
    <scope>NUCLEOTIDE SEQUENCE</scope>
</reference>
<dbReference type="EMBL" id="UINC01045916">
    <property type="protein sequence ID" value="SVB53246.1"/>
    <property type="molecule type" value="Genomic_DNA"/>
</dbReference>
<dbReference type="Gene3D" id="3.10.20.30">
    <property type="match status" value="1"/>
</dbReference>
<organism evidence="1">
    <name type="scientific">marine metagenome</name>
    <dbReference type="NCBI Taxonomy" id="408172"/>
    <lineage>
        <taxon>unclassified sequences</taxon>
        <taxon>metagenomes</taxon>
        <taxon>ecological metagenomes</taxon>
    </lineage>
</organism>
<name>A0A382ER34_9ZZZZ</name>
<dbReference type="AlphaFoldDB" id="A0A382ER34"/>
<evidence type="ECO:0000313" key="1">
    <source>
        <dbReference type="EMBL" id="SVB53246.1"/>
    </source>
</evidence>
<dbReference type="InterPro" id="IPR016155">
    <property type="entry name" value="Mopterin_synth/thiamin_S_b"/>
</dbReference>
<accession>A0A382ER34</accession>